<keyword evidence="1" id="KW-0175">Coiled coil</keyword>
<gene>
    <name evidence="3" type="primary">WBGene00092976</name>
</gene>
<evidence type="ECO:0000256" key="2">
    <source>
        <dbReference type="SAM" id="MobiDB-lite"/>
    </source>
</evidence>
<dbReference type="AlphaFoldDB" id="A0A2A6CTZ2"/>
<evidence type="ECO:0000313" key="3">
    <source>
        <dbReference type="EnsemblMetazoa" id="PPA03422.1"/>
    </source>
</evidence>
<evidence type="ECO:0000313" key="4">
    <source>
        <dbReference type="Proteomes" id="UP000005239"/>
    </source>
</evidence>
<accession>A0A2A6CTZ2</accession>
<name>A0A2A6CTZ2_PRIPA</name>
<sequence length="371" mass="41549">MEYEQTRIWYKESHSSEEILATTVEFVQKWYHGHLILLGARFSFDEGRTWESIIDLRKRNGLTYPFIPKIDGAEEGLGGIAAARRAIAIERAKVEELERQNEALKAEVEEQENMVERMLEIERKLDELKGPKSEKYTQIEGRQFKIANRGQKENQAAEKKTAGKVGQDKKGKASVEHKKAAVRTFTNTTFTKKEKIVVEKRDEGGKGVAVKETVDETKNTAIAIVNEIKKEVNDYEGSHCGIVEKKESSTIASVVPRLSSLPPPLFPMLQTTTMPNDYAANDSSIALLRSVVEKGIPISSMEATTEMFAQPPTCSLCPDARPLIDLKSFLDHVLHNNHIRSITSSGGKISVGQVFYWKTIVETGSTTRKPV</sequence>
<reference evidence="3" key="2">
    <citation type="submission" date="2022-06" db="UniProtKB">
        <authorList>
            <consortium name="EnsemblMetazoa"/>
        </authorList>
    </citation>
    <scope>IDENTIFICATION</scope>
    <source>
        <strain evidence="3">PS312</strain>
    </source>
</reference>
<keyword evidence="4" id="KW-1185">Reference proteome</keyword>
<evidence type="ECO:0000256" key="1">
    <source>
        <dbReference type="SAM" id="Coils"/>
    </source>
</evidence>
<feature type="region of interest" description="Disordered" evidence="2">
    <location>
        <begin position="148"/>
        <end position="178"/>
    </location>
</feature>
<feature type="compositionally biased region" description="Basic and acidic residues" evidence="2">
    <location>
        <begin position="150"/>
        <end position="178"/>
    </location>
</feature>
<reference evidence="4" key="1">
    <citation type="journal article" date="2008" name="Nat. Genet.">
        <title>The Pristionchus pacificus genome provides a unique perspective on nematode lifestyle and parasitism.</title>
        <authorList>
            <person name="Dieterich C."/>
            <person name="Clifton S.W."/>
            <person name="Schuster L.N."/>
            <person name="Chinwalla A."/>
            <person name="Delehaunty K."/>
            <person name="Dinkelacker I."/>
            <person name="Fulton L."/>
            <person name="Fulton R."/>
            <person name="Godfrey J."/>
            <person name="Minx P."/>
            <person name="Mitreva M."/>
            <person name="Roeseler W."/>
            <person name="Tian H."/>
            <person name="Witte H."/>
            <person name="Yang S.P."/>
            <person name="Wilson R.K."/>
            <person name="Sommer R.J."/>
        </authorList>
    </citation>
    <scope>NUCLEOTIDE SEQUENCE [LARGE SCALE GENOMIC DNA]</scope>
    <source>
        <strain evidence="4">PS312</strain>
    </source>
</reference>
<feature type="coiled-coil region" evidence="1">
    <location>
        <begin position="80"/>
        <end position="121"/>
    </location>
</feature>
<organism evidence="3 4">
    <name type="scientific">Pristionchus pacificus</name>
    <name type="common">Parasitic nematode worm</name>
    <dbReference type="NCBI Taxonomy" id="54126"/>
    <lineage>
        <taxon>Eukaryota</taxon>
        <taxon>Metazoa</taxon>
        <taxon>Ecdysozoa</taxon>
        <taxon>Nematoda</taxon>
        <taxon>Chromadorea</taxon>
        <taxon>Rhabditida</taxon>
        <taxon>Rhabditina</taxon>
        <taxon>Diplogasteromorpha</taxon>
        <taxon>Diplogasteroidea</taxon>
        <taxon>Neodiplogasteridae</taxon>
        <taxon>Pristionchus</taxon>
    </lineage>
</organism>
<dbReference type="Proteomes" id="UP000005239">
    <property type="component" value="Unassembled WGS sequence"/>
</dbReference>
<protein>
    <submittedName>
        <fullName evidence="3">Uncharacterized protein</fullName>
    </submittedName>
</protein>
<dbReference type="EnsemblMetazoa" id="PPA03422.1">
    <property type="protein sequence ID" value="PPA03422.1"/>
    <property type="gene ID" value="WBGene00092976"/>
</dbReference>
<accession>A0A8R1U538</accession>
<proteinExistence type="predicted"/>